<evidence type="ECO:0000313" key="2">
    <source>
        <dbReference type="EMBL" id="GGI10303.1"/>
    </source>
</evidence>
<keyword evidence="3" id="KW-1185">Reference proteome</keyword>
<protein>
    <recommendedName>
        <fullName evidence="1">Glycosyltransferase 2-like domain-containing protein</fullName>
    </recommendedName>
</protein>
<gene>
    <name evidence="2" type="ORF">GCM10007380_02120</name>
</gene>
<organism evidence="2 3">
    <name type="scientific">Gottfriedia solisilvae</name>
    <dbReference type="NCBI Taxonomy" id="1516104"/>
    <lineage>
        <taxon>Bacteria</taxon>
        <taxon>Bacillati</taxon>
        <taxon>Bacillota</taxon>
        <taxon>Bacilli</taxon>
        <taxon>Bacillales</taxon>
        <taxon>Bacillaceae</taxon>
        <taxon>Gottfriedia</taxon>
    </lineage>
</organism>
<dbReference type="Pfam" id="PF00535">
    <property type="entry name" value="Glycos_transf_2"/>
    <property type="match status" value="1"/>
</dbReference>
<feature type="domain" description="Glycosyltransferase 2-like" evidence="1">
    <location>
        <begin position="4"/>
        <end position="171"/>
    </location>
</feature>
<dbReference type="EMBL" id="BMHB01000001">
    <property type="protein sequence ID" value="GGI10303.1"/>
    <property type="molecule type" value="Genomic_DNA"/>
</dbReference>
<proteinExistence type="predicted"/>
<dbReference type="Gene3D" id="3.90.550.10">
    <property type="entry name" value="Spore Coat Polysaccharide Biosynthesis Protein SpsA, Chain A"/>
    <property type="match status" value="1"/>
</dbReference>
<dbReference type="RefSeq" id="WP_088003506.1">
    <property type="nucleotide sequence ID" value="NZ_BMHB01000001.1"/>
</dbReference>
<dbReference type="InterPro" id="IPR001173">
    <property type="entry name" value="Glyco_trans_2-like"/>
</dbReference>
<dbReference type="Gene3D" id="3.40.50.150">
    <property type="entry name" value="Vaccinia Virus protein VP39"/>
    <property type="match status" value="1"/>
</dbReference>
<evidence type="ECO:0000259" key="1">
    <source>
        <dbReference type="Pfam" id="PF00535"/>
    </source>
</evidence>
<name>A0A8J3ABM9_9BACI</name>
<dbReference type="PANTHER" id="PTHR43179:SF7">
    <property type="entry name" value="RHAMNOSYLTRANSFERASE WBBL"/>
    <property type="match status" value="1"/>
</dbReference>
<sequence>MKTSIILLTYNQLDVSKKCFESLEKYTKKDQVEIIVVDNGSTDGTREYLKSNPSFITILNEKNMGFAGGCNQGIEVATGDNLLFLNNDTIVTENWLDAMLDLLYSNDRIGMVGPVSNYVSGLQRIDVNYQSDDEINEFALQYCETVKGKSKQVLRLVGFCLLVKREVIEKLKGFDERFKFGSFEDDDICLRTVLEGYELHIALDSYVHHYGHVTFKGNSDINITQLYIENRYRYIEKWGNHLIDTAYPKLEIIEMVPSNVKKLLEIGCSAGATGLEIKNRYSCELYGTEKTPALASIASQFYEKVDIVSCDETNLSYPNDFFDLIILDQTIEHIYDPWNYIIEISKLLKPSGNIICRVPNVSHGEVLYQLLNGSWNYLNAGILNKEHVRFFTPKTMNLLFPTHMFDIIYNKNEKIDVNINIKLFFEEVVHLAHKFGITLDELITNLEIYQMLVLVKKK</sequence>
<accession>A0A8J3ABM9</accession>
<dbReference type="InterPro" id="IPR029063">
    <property type="entry name" value="SAM-dependent_MTases_sf"/>
</dbReference>
<dbReference type="CDD" id="cd04186">
    <property type="entry name" value="GT_2_like_c"/>
    <property type="match status" value="1"/>
</dbReference>
<dbReference type="CDD" id="cd02440">
    <property type="entry name" value="AdoMet_MTases"/>
    <property type="match status" value="1"/>
</dbReference>
<reference evidence="3" key="1">
    <citation type="journal article" date="2019" name="Int. J. Syst. Evol. Microbiol.">
        <title>The Global Catalogue of Microorganisms (GCM) 10K type strain sequencing project: providing services to taxonomists for standard genome sequencing and annotation.</title>
        <authorList>
            <consortium name="The Broad Institute Genomics Platform"/>
            <consortium name="The Broad Institute Genome Sequencing Center for Infectious Disease"/>
            <person name="Wu L."/>
            <person name="Ma J."/>
        </authorList>
    </citation>
    <scope>NUCLEOTIDE SEQUENCE [LARGE SCALE GENOMIC DNA]</scope>
    <source>
        <strain evidence="3">CGMCC 1.14993</strain>
    </source>
</reference>
<dbReference type="SUPFAM" id="SSF53448">
    <property type="entry name" value="Nucleotide-diphospho-sugar transferases"/>
    <property type="match status" value="1"/>
</dbReference>
<evidence type="ECO:0000313" key="3">
    <source>
        <dbReference type="Proteomes" id="UP000626244"/>
    </source>
</evidence>
<dbReference type="PANTHER" id="PTHR43179">
    <property type="entry name" value="RHAMNOSYLTRANSFERASE WBBL"/>
    <property type="match status" value="1"/>
</dbReference>
<dbReference type="InterPro" id="IPR029044">
    <property type="entry name" value="Nucleotide-diphossugar_trans"/>
</dbReference>
<dbReference type="OrthoDB" id="8936324at2"/>
<dbReference type="SUPFAM" id="SSF53335">
    <property type="entry name" value="S-adenosyl-L-methionine-dependent methyltransferases"/>
    <property type="match status" value="1"/>
</dbReference>
<dbReference type="AlphaFoldDB" id="A0A8J3ABM9"/>
<dbReference type="Proteomes" id="UP000626244">
    <property type="component" value="Unassembled WGS sequence"/>
</dbReference>
<comment type="caution">
    <text evidence="2">The sequence shown here is derived from an EMBL/GenBank/DDBJ whole genome shotgun (WGS) entry which is preliminary data.</text>
</comment>
<dbReference type="Pfam" id="PF13489">
    <property type="entry name" value="Methyltransf_23"/>
    <property type="match status" value="1"/>
</dbReference>